<reference evidence="1 2" key="1">
    <citation type="submission" date="2020-04" db="EMBL/GenBank/DDBJ databases">
        <authorList>
            <person name="De Canck E."/>
        </authorList>
    </citation>
    <scope>NUCLEOTIDE SEQUENCE [LARGE SCALE GENOMIC DNA]</scope>
    <source>
        <strain evidence="1 2">LMG 29542</strain>
    </source>
</reference>
<evidence type="ECO:0000313" key="2">
    <source>
        <dbReference type="Proteomes" id="UP000494363"/>
    </source>
</evidence>
<name>A0A6J5DLU0_9BURK</name>
<accession>A0A6J5DLU0</accession>
<keyword evidence="2" id="KW-1185">Reference proteome</keyword>
<protein>
    <submittedName>
        <fullName evidence="1">Uncharacterized protein</fullName>
    </submittedName>
</protein>
<dbReference type="AlphaFoldDB" id="A0A6J5DLU0"/>
<evidence type="ECO:0000313" key="1">
    <source>
        <dbReference type="EMBL" id="CAB3753985.1"/>
    </source>
</evidence>
<dbReference type="RefSeq" id="WP_175226499.1">
    <property type="nucleotide sequence ID" value="NZ_CADIKH010000009.1"/>
</dbReference>
<organism evidence="1 2">
    <name type="scientific">Paraburkholderia humisilvae</name>
    <dbReference type="NCBI Taxonomy" id="627669"/>
    <lineage>
        <taxon>Bacteria</taxon>
        <taxon>Pseudomonadati</taxon>
        <taxon>Pseudomonadota</taxon>
        <taxon>Betaproteobacteria</taxon>
        <taxon>Burkholderiales</taxon>
        <taxon>Burkholderiaceae</taxon>
        <taxon>Paraburkholderia</taxon>
    </lineage>
</organism>
<dbReference type="EMBL" id="CADIKH010000009">
    <property type="protein sequence ID" value="CAB3753985.1"/>
    <property type="molecule type" value="Genomic_DNA"/>
</dbReference>
<dbReference type="Proteomes" id="UP000494363">
    <property type="component" value="Unassembled WGS sequence"/>
</dbReference>
<proteinExistence type="predicted"/>
<gene>
    <name evidence="1" type="ORF">LMG29542_02211</name>
</gene>
<sequence length="191" mass="21778">MQSTHSHRKSSPRIDAPIDRLKAAVVQVAFAVRWKLHEIFSFRPAYAFDQAQYTVACGHEADFIQAGINEARFAWDIRRFMQGWIEGFFKPSLHIDLSFTHARLRHPVQVKHDPHIADFDESALYVSMPLTLRDLSGRFECRIARPMQWSPEKLLCALSTPVAQAFCKHHFGADAYLGHECIGSTEVSVNV</sequence>